<reference evidence="3 4" key="1">
    <citation type="submission" date="2016-11" db="EMBL/GenBank/DDBJ databases">
        <authorList>
            <person name="Jaros S."/>
            <person name="Januszkiewicz K."/>
            <person name="Wedrychowicz H."/>
        </authorList>
    </citation>
    <scope>NUCLEOTIDE SEQUENCE [LARGE SCALE GENOMIC DNA]</scope>
    <source>
        <strain evidence="3 4">DSM 22807</strain>
    </source>
</reference>
<feature type="region of interest" description="Disordered" evidence="1">
    <location>
        <begin position="42"/>
        <end position="70"/>
    </location>
</feature>
<name>A0A1M6BN35_9FLAO</name>
<feature type="signal peptide" evidence="2">
    <location>
        <begin position="1"/>
        <end position="21"/>
    </location>
</feature>
<feature type="chain" id="PRO_5013314041" evidence="2">
    <location>
        <begin position="22"/>
        <end position="70"/>
    </location>
</feature>
<gene>
    <name evidence="3" type="ORF">SAMN05444337_0155</name>
</gene>
<dbReference type="RefSeq" id="WP_072780454.1">
    <property type="nucleotide sequence ID" value="NZ_FQZH01000001.1"/>
</dbReference>
<dbReference type="Proteomes" id="UP000184232">
    <property type="component" value="Unassembled WGS sequence"/>
</dbReference>
<evidence type="ECO:0000256" key="2">
    <source>
        <dbReference type="SAM" id="SignalP"/>
    </source>
</evidence>
<evidence type="ECO:0000313" key="4">
    <source>
        <dbReference type="Proteomes" id="UP000184232"/>
    </source>
</evidence>
<sequence length="70" mass="7410">MKKIVSMVALAAFVFSMSVNAQEPKQAKKDKSKTEKSCCADKASAEKKSCGSEAKAGGCCSAKKMDEKKS</sequence>
<dbReference type="EMBL" id="FQZH01000001">
    <property type="protein sequence ID" value="SHI50096.1"/>
    <property type="molecule type" value="Genomic_DNA"/>
</dbReference>
<accession>A0A1M6BN35</accession>
<proteinExistence type="predicted"/>
<protein>
    <submittedName>
        <fullName evidence="3">Uncharacterized protein</fullName>
    </submittedName>
</protein>
<dbReference type="STRING" id="683124.SAMN05444337_0155"/>
<evidence type="ECO:0000313" key="3">
    <source>
        <dbReference type="EMBL" id="SHI50096.1"/>
    </source>
</evidence>
<keyword evidence="4" id="KW-1185">Reference proteome</keyword>
<dbReference type="AlphaFoldDB" id="A0A1M6BN35"/>
<evidence type="ECO:0000256" key="1">
    <source>
        <dbReference type="SAM" id="MobiDB-lite"/>
    </source>
</evidence>
<organism evidence="3 4">
    <name type="scientific">Flavobacterium haoranii</name>
    <dbReference type="NCBI Taxonomy" id="683124"/>
    <lineage>
        <taxon>Bacteria</taxon>
        <taxon>Pseudomonadati</taxon>
        <taxon>Bacteroidota</taxon>
        <taxon>Flavobacteriia</taxon>
        <taxon>Flavobacteriales</taxon>
        <taxon>Flavobacteriaceae</taxon>
        <taxon>Flavobacterium</taxon>
    </lineage>
</organism>
<keyword evidence="2" id="KW-0732">Signal</keyword>